<feature type="domain" description="Restriction endonuclease type II-like" evidence="4">
    <location>
        <begin position="1164"/>
        <end position="1261"/>
    </location>
</feature>
<dbReference type="InterPro" id="IPR027417">
    <property type="entry name" value="P-loop_NTPase"/>
</dbReference>
<dbReference type="InterPro" id="IPR025103">
    <property type="entry name" value="DUF4011"/>
</dbReference>
<dbReference type="RefSeq" id="WP_144249048.1">
    <property type="nucleotide sequence ID" value="NZ_VLPK01000002.1"/>
</dbReference>
<evidence type="ECO:0000259" key="4">
    <source>
        <dbReference type="Pfam" id="PF18741"/>
    </source>
</evidence>
<dbReference type="SUPFAM" id="SSF52980">
    <property type="entry name" value="Restriction endonuclease-like"/>
    <property type="match status" value="1"/>
</dbReference>
<evidence type="ECO:0000313" key="6">
    <source>
        <dbReference type="Proteomes" id="UP000318733"/>
    </source>
</evidence>
<evidence type="ECO:0000313" key="5">
    <source>
        <dbReference type="EMBL" id="TSJ41010.1"/>
    </source>
</evidence>
<sequence length="1468" mass="164467">MNDLVKGRLEASRKELLDLGMRNPLLNYRTPKARGLHIVNERSVQTYDILVRQQKAMTFLPAGNTETLPDTKLQTEEEEAKLQTRLLNTYYFARTSIEEQGVNILYLALGMLHWNDGEEERLAPVLLIPVALERSSAQERFRLKYTGAEIGANLSLQAKLKTDFNVALPDVPEADEFDVPTYFKKVKEQSLQNWTLDEDAIELGFFSFGKFLIYNDLGAIAANENIVSLFETGFHEDITEEEQEDRDLDEETNANELFRVVDADSSQLLAMLAVNEGGNIVIQGPPGTGKSQTITNIIANAVGQGKKVLFVAEKMAALDVVKRRLDALQLGETCLELHSHKANKRELHQDLKRTLELGRPASVQLEQENELLSAYRNELNGYCDAANEPLAGSGLSVEQVIGYLLGLGNVAKKLVIDQLDSWDAARFRLAEEFADRVEARLGTTGMPADLPFWGSELALLQPHDKGPLLEQIKAAAKASAEADQLWEEIRTKTGLQSKAQLESAAEAPDLSGLAVADGNWQLKAADIRELIQNGQQLDTLKKQYGTTFIAEAWSQDILEIRKNIVAGGNSLFNFLSGGYRQAKKDLAALLRVPMPKSAEEQLRLVDVISEVRGLETQMAKNLSFMGPLFGQVRDWDKLSAASAYLSTLTDQNVRDYLEQRTGASAAAFIKQLAAKETSYETLKTAALHALKIATEPEWQLWTEQFDTLQKVIDWNQLKIQAHEAGMDFLVRTAEDWPEAPRQLKAALQKTWYEHLSNLAFRLRPELSRFERASHEEIIGKFRRLDQLNLYYNRARVALKHWEDIPKGNAGGQLNILRTEFNKKARHMPIRKLVGEAGKAMQAIKPVWMMSPLSIASFLPPGVLEFDLVIFDEASQVRPVDALGAIARGKQLVVVGDTKQLPPTSFFDKLNADVEDEENVTADLQSILGMCDGQGAPSRMLKWHYRSRHESLISLSNHEFYEDKLVIFPSPGSKESMGLKFHYLPDAIYDRGKTRSNPLEAKAVARAVFEHAKRSPELTLGVVAFSSTQAQAIQLALEAERKQHPETEGFFAAHPNEPFFVKNLENVQGDERDVIMISIGYGRTEDGKVPMNFGPLNNDGGERRLNVLITRAKMRCEVFTNITADDLKTTEATRFGIRALKNFLYFAQFAKLNDPENLAAENRPFEAEVAAQLTKAGYIVRDKVGTPGFYLDLAIVDPDNPGRYLLGIVCDGRAYASARSATDRDRLRGQVLELFGWNIYRVWSTDWYRNPEQELQRLTAAIEQAPVPEPEPEPYEFARVEHPDGQTDTAYQAAILTIDEPKDLQLYTFEQLAGWISEVVQTESPVHLDEVIRRITEASDISRAGARVKYTMTQAARYAEQNNLVKLKQEFLWLPGMETPPVRDRSKLPAASRKIALVAPEEIYEAIRQVVEGSVAITEEDTIPLAAKRLGFARLTEELKQVLSDAVGQCIRRDILTHEGLLLKSAADA</sequence>
<organism evidence="5 6">
    <name type="scientific">Mucilaginibacter corticis</name>
    <dbReference type="NCBI Taxonomy" id="2597670"/>
    <lineage>
        <taxon>Bacteria</taxon>
        <taxon>Pseudomonadati</taxon>
        <taxon>Bacteroidota</taxon>
        <taxon>Sphingobacteriia</taxon>
        <taxon>Sphingobacteriales</taxon>
        <taxon>Sphingobacteriaceae</taxon>
        <taxon>Mucilaginibacter</taxon>
    </lineage>
</organism>
<dbReference type="EMBL" id="VLPK01000002">
    <property type="protein sequence ID" value="TSJ41010.1"/>
    <property type="molecule type" value="Genomic_DNA"/>
</dbReference>
<accession>A0A556MM73</accession>
<dbReference type="Pfam" id="PF13086">
    <property type="entry name" value="AAA_11"/>
    <property type="match status" value="2"/>
</dbReference>
<name>A0A556MM73_9SPHI</name>
<gene>
    <name evidence="5" type="ORF">FO440_14855</name>
</gene>
<dbReference type="Pfam" id="PF11784">
    <property type="entry name" value="DUF3320"/>
    <property type="match status" value="1"/>
</dbReference>
<dbReference type="InterPro" id="IPR049468">
    <property type="entry name" value="Restrct_endonuc-II-like_dom"/>
</dbReference>
<evidence type="ECO:0000259" key="1">
    <source>
        <dbReference type="Pfam" id="PF11784"/>
    </source>
</evidence>
<dbReference type="FunFam" id="3.40.50.300:FF:002063">
    <property type="entry name" value="DNA helicase related protein"/>
    <property type="match status" value="1"/>
</dbReference>
<dbReference type="InterPro" id="IPR041677">
    <property type="entry name" value="DNA2/NAM7_AAA_11"/>
</dbReference>
<dbReference type="InterPro" id="IPR047187">
    <property type="entry name" value="SF1_C_Upf1"/>
</dbReference>
<dbReference type="OrthoDB" id="9757917at2"/>
<dbReference type="Proteomes" id="UP000318733">
    <property type="component" value="Unassembled WGS sequence"/>
</dbReference>
<feature type="domain" description="DUF3320" evidence="1">
    <location>
        <begin position="1309"/>
        <end position="1348"/>
    </location>
</feature>
<dbReference type="CDD" id="cd18808">
    <property type="entry name" value="SF1_C_Upf1"/>
    <property type="match status" value="1"/>
</dbReference>
<dbReference type="Gene3D" id="3.40.960.10">
    <property type="entry name" value="VSR Endonuclease"/>
    <property type="match status" value="1"/>
</dbReference>
<feature type="domain" description="DNA2/NAM7 helicase helicase" evidence="2">
    <location>
        <begin position="864"/>
        <end position="904"/>
    </location>
</feature>
<proteinExistence type="predicted"/>
<dbReference type="GO" id="GO:0004386">
    <property type="term" value="F:helicase activity"/>
    <property type="evidence" value="ECO:0007669"/>
    <property type="project" value="InterPro"/>
</dbReference>
<dbReference type="InterPro" id="IPR041679">
    <property type="entry name" value="DNA2/NAM7-like_C"/>
</dbReference>
<comment type="caution">
    <text evidence="5">The sequence shown here is derived from an EMBL/GenBank/DDBJ whole genome shotgun (WGS) entry which is preliminary data.</text>
</comment>
<dbReference type="Gene3D" id="3.40.50.300">
    <property type="entry name" value="P-loop containing nucleotide triphosphate hydrolases"/>
    <property type="match status" value="3"/>
</dbReference>
<dbReference type="SUPFAM" id="SSF52540">
    <property type="entry name" value="P-loop containing nucleoside triphosphate hydrolases"/>
    <property type="match status" value="1"/>
</dbReference>
<protein>
    <submittedName>
        <fullName evidence="5">DUF3320 domain-containing protein</fullName>
    </submittedName>
</protein>
<dbReference type="InterPro" id="IPR021754">
    <property type="entry name" value="DUF3320"/>
</dbReference>
<dbReference type="Pfam" id="PF13195">
    <property type="entry name" value="DUF4011"/>
    <property type="match status" value="1"/>
</dbReference>
<keyword evidence="6" id="KW-1185">Reference proteome</keyword>
<reference evidence="5 6" key="1">
    <citation type="submission" date="2019-07" db="EMBL/GenBank/DDBJ databases">
        <authorList>
            <person name="Huq M.A."/>
        </authorList>
    </citation>
    <scope>NUCLEOTIDE SEQUENCE [LARGE SCALE GENOMIC DNA]</scope>
    <source>
        <strain evidence="5 6">MAH-19</strain>
    </source>
</reference>
<evidence type="ECO:0000259" key="3">
    <source>
        <dbReference type="Pfam" id="PF13087"/>
    </source>
</evidence>
<evidence type="ECO:0000259" key="2">
    <source>
        <dbReference type="Pfam" id="PF13086"/>
    </source>
</evidence>
<feature type="domain" description="DNA2/NAM7 helicase-like C-terminal" evidence="3">
    <location>
        <begin position="934"/>
        <end position="1120"/>
    </location>
</feature>
<dbReference type="Pfam" id="PF18741">
    <property type="entry name" value="MTES_1575"/>
    <property type="match status" value="1"/>
</dbReference>
<dbReference type="PANTHER" id="PTHR10887">
    <property type="entry name" value="DNA2/NAM7 HELICASE FAMILY"/>
    <property type="match status" value="1"/>
</dbReference>
<feature type="domain" description="DNA2/NAM7 helicase helicase" evidence="2">
    <location>
        <begin position="264"/>
        <end position="338"/>
    </location>
</feature>
<dbReference type="InterPro" id="IPR011335">
    <property type="entry name" value="Restrct_endonuc-II-like"/>
</dbReference>
<dbReference type="InterPro" id="IPR045055">
    <property type="entry name" value="DNA2/NAM7-like"/>
</dbReference>
<dbReference type="PANTHER" id="PTHR10887:SF530">
    <property type="entry name" value="SUPERFAMILY I DNA HELICASES"/>
    <property type="match status" value="1"/>
</dbReference>
<dbReference type="Pfam" id="PF13087">
    <property type="entry name" value="AAA_12"/>
    <property type="match status" value="1"/>
</dbReference>
<dbReference type="FunFam" id="3.40.960.10:FF:000002">
    <property type="entry name" value="DNA helicase related protein"/>
    <property type="match status" value="1"/>
</dbReference>